<feature type="transmembrane region" description="Helical" evidence="1">
    <location>
        <begin position="34"/>
        <end position="51"/>
    </location>
</feature>
<keyword evidence="1" id="KW-0812">Transmembrane</keyword>
<feature type="transmembrane region" description="Helical" evidence="1">
    <location>
        <begin position="380"/>
        <end position="403"/>
    </location>
</feature>
<protein>
    <recommendedName>
        <fullName evidence="4">DUF2029 domain-containing protein</fullName>
    </recommendedName>
</protein>
<evidence type="ECO:0000313" key="3">
    <source>
        <dbReference type="Proteomes" id="UP000324595"/>
    </source>
</evidence>
<feature type="transmembrane region" description="Helical" evidence="1">
    <location>
        <begin position="232"/>
        <end position="256"/>
    </location>
</feature>
<dbReference type="Pfam" id="PF26314">
    <property type="entry name" value="MptA_B_family"/>
    <property type="match status" value="1"/>
</dbReference>
<name>A0A5D3YFW9_9BACT</name>
<keyword evidence="1" id="KW-1133">Transmembrane helix</keyword>
<keyword evidence="1" id="KW-0472">Membrane</keyword>
<feature type="transmembrane region" description="Helical" evidence="1">
    <location>
        <begin position="350"/>
        <end position="368"/>
    </location>
</feature>
<dbReference type="Proteomes" id="UP000324595">
    <property type="component" value="Unassembled WGS sequence"/>
</dbReference>
<sequence>MKKSGSHIRFAGLVLVSLGAYFLLGYALERSQTGWVLATFGLLFVQYILMLRSSWDTTIKLQWGIAAAVIFRLLFLFSVPELSDDIFRFIWDGNLFVNGINPFAHTPSALKESASLSIVSDHLYQQLNSPDYYSVYPPVCQYIFGFSAWIFGGELLGNVVTIRLFVIGVELGTIWLLKKLLKYYGLNSSYLLIYALNPLIIVELSGNLHFEAVMIFFLVLSLYFFVIHQKLWALISFVIAVNVKLIPLLLVPYLLFSLSRKQALWLTGVLGGGTILLHMPFLDPSFFQNFGDSLGLYFQTFEFNASLYYVIRWVGMQVVGYNIIQFAGPTLAAVSTALIFGISWKLRDRSLKNIPLVFLITLTAYYLFSTTVHPWYISSLLVFMPLTGMLYPVAWSVVIPLSYVTYATADYTENLWLVAVEYLLLAVVIGLDYYRTEKKAKPRLQWLMQEKE</sequence>
<dbReference type="EMBL" id="VNHY01000004">
    <property type="protein sequence ID" value="TYP92008.1"/>
    <property type="molecule type" value="Genomic_DNA"/>
</dbReference>
<evidence type="ECO:0000256" key="1">
    <source>
        <dbReference type="SAM" id="Phobius"/>
    </source>
</evidence>
<gene>
    <name evidence="2" type="ORF">LX73_2251</name>
</gene>
<feature type="transmembrane region" description="Helical" evidence="1">
    <location>
        <begin position="208"/>
        <end position="226"/>
    </location>
</feature>
<feature type="transmembrane region" description="Helical" evidence="1">
    <location>
        <begin position="323"/>
        <end position="344"/>
    </location>
</feature>
<feature type="transmembrane region" description="Helical" evidence="1">
    <location>
        <begin position="294"/>
        <end position="311"/>
    </location>
</feature>
<dbReference type="RefSeq" id="WP_170245670.1">
    <property type="nucleotide sequence ID" value="NZ_VNHY01000004.1"/>
</dbReference>
<dbReference type="AlphaFoldDB" id="A0A5D3YFW9"/>
<evidence type="ECO:0008006" key="4">
    <source>
        <dbReference type="Google" id="ProtNLM"/>
    </source>
</evidence>
<feature type="transmembrane region" description="Helical" evidence="1">
    <location>
        <begin position="415"/>
        <end position="434"/>
    </location>
</feature>
<reference evidence="2 3" key="1">
    <citation type="submission" date="2019-07" db="EMBL/GenBank/DDBJ databases">
        <title>Genomic Encyclopedia of Archaeal and Bacterial Type Strains, Phase II (KMG-II): from individual species to whole genera.</title>
        <authorList>
            <person name="Goeker M."/>
        </authorList>
    </citation>
    <scope>NUCLEOTIDE SEQUENCE [LARGE SCALE GENOMIC DNA]</scope>
    <source>
        <strain evidence="2 3">DSM 21935</strain>
    </source>
</reference>
<organism evidence="2 3">
    <name type="scientific">Fodinibius salinus</name>
    <dbReference type="NCBI Taxonomy" id="860790"/>
    <lineage>
        <taxon>Bacteria</taxon>
        <taxon>Pseudomonadati</taxon>
        <taxon>Balneolota</taxon>
        <taxon>Balneolia</taxon>
        <taxon>Balneolales</taxon>
        <taxon>Balneolaceae</taxon>
        <taxon>Fodinibius</taxon>
    </lineage>
</organism>
<comment type="caution">
    <text evidence="2">The sequence shown here is derived from an EMBL/GenBank/DDBJ whole genome shotgun (WGS) entry which is preliminary data.</text>
</comment>
<feature type="transmembrane region" description="Helical" evidence="1">
    <location>
        <begin position="63"/>
        <end position="79"/>
    </location>
</feature>
<keyword evidence="3" id="KW-1185">Reference proteome</keyword>
<feature type="transmembrane region" description="Helical" evidence="1">
    <location>
        <begin position="263"/>
        <end position="282"/>
    </location>
</feature>
<feature type="transmembrane region" description="Helical" evidence="1">
    <location>
        <begin position="183"/>
        <end position="201"/>
    </location>
</feature>
<accession>A0A5D3YFW9</accession>
<proteinExistence type="predicted"/>
<feature type="transmembrane region" description="Helical" evidence="1">
    <location>
        <begin position="7"/>
        <end position="28"/>
    </location>
</feature>
<evidence type="ECO:0000313" key="2">
    <source>
        <dbReference type="EMBL" id="TYP92008.1"/>
    </source>
</evidence>